<dbReference type="PANTHER" id="PTHR31213">
    <property type="entry name" value="OS08G0374000 PROTEIN-RELATED"/>
    <property type="match status" value="1"/>
</dbReference>
<dbReference type="GO" id="GO:0010427">
    <property type="term" value="F:abscisic acid binding"/>
    <property type="evidence" value="ECO:0007669"/>
    <property type="project" value="TreeGrafter"/>
</dbReference>
<sequence length="159" mass="17567">MVKESKAEREVSVGLEELWQVLSKPKDLAAISMKAVPDQIKDMQVIEGDGGVGTIILFVPSSVSGLSDASYKEKVTEIDETRHEVAFEYVEGGFLKRGFSYFKIGAQLCAKGENQTEVILKISYESENDEETTQFLINKAQTAALNFFNNVGNYLSNDA</sequence>
<evidence type="ECO:0000259" key="2">
    <source>
        <dbReference type="Pfam" id="PF00407"/>
    </source>
</evidence>
<dbReference type="Gene3D" id="3.30.530.20">
    <property type="match status" value="1"/>
</dbReference>
<dbReference type="InterPro" id="IPR023393">
    <property type="entry name" value="START-like_dom_sf"/>
</dbReference>
<comment type="caution">
    <text evidence="3">The sequence shown here is derived from an EMBL/GenBank/DDBJ whole genome shotgun (WGS) entry which is preliminary data.</text>
</comment>
<evidence type="ECO:0000256" key="1">
    <source>
        <dbReference type="ARBA" id="ARBA00009744"/>
    </source>
</evidence>
<evidence type="ECO:0000313" key="4">
    <source>
        <dbReference type="Proteomes" id="UP001293593"/>
    </source>
</evidence>
<dbReference type="PANTHER" id="PTHR31213:SF64">
    <property type="entry name" value="PHYTOHORMONE-BINDING PROTEIN"/>
    <property type="match status" value="1"/>
</dbReference>
<dbReference type="GO" id="GO:0004864">
    <property type="term" value="F:protein phosphatase inhibitor activity"/>
    <property type="evidence" value="ECO:0007669"/>
    <property type="project" value="TreeGrafter"/>
</dbReference>
<dbReference type="Proteomes" id="UP001293593">
    <property type="component" value="Unassembled WGS sequence"/>
</dbReference>
<dbReference type="SUPFAM" id="SSF55961">
    <property type="entry name" value="Bet v1-like"/>
    <property type="match status" value="1"/>
</dbReference>
<proteinExistence type="inferred from homology"/>
<dbReference type="InterPro" id="IPR050279">
    <property type="entry name" value="Plant_def-hormone_signal"/>
</dbReference>
<dbReference type="GO" id="GO:0038023">
    <property type="term" value="F:signaling receptor activity"/>
    <property type="evidence" value="ECO:0007669"/>
    <property type="project" value="TreeGrafter"/>
</dbReference>
<name>A0AAE1TI08_9FABA</name>
<dbReference type="GO" id="GO:0009738">
    <property type="term" value="P:abscisic acid-activated signaling pathway"/>
    <property type="evidence" value="ECO:0007669"/>
    <property type="project" value="TreeGrafter"/>
</dbReference>
<protein>
    <recommendedName>
        <fullName evidence="2">Bet v I/Major latex protein domain-containing protein</fullName>
    </recommendedName>
</protein>
<reference evidence="3" key="1">
    <citation type="submission" date="2023-10" db="EMBL/GenBank/DDBJ databases">
        <title>Chromosome-level genome of the transformable northern wattle, Acacia crassicarpa.</title>
        <authorList>
            <person name="Massaro I."/>
            <person name="Sinha N.R."/>
            <person name="Poethig S."/>
            <person name="Leichty A.R."/>
        </authorList>
    </citation>
    <scope>NUCLEOTIDE SEQUENCE</scope>
    <source>
        <strain evidence="3">Acra3RX</strain>
        <tissue evidence="3">Leaf</tissue>
    </source>
</reference>
<gene>
    <name evidence="3" type="ORF">QN277_002600</name>
</gene>
<keyword evidence="4" id="KW-1185">Reference proteome</keyword>
<organism evidence="3 4">
    <name type="scientific">Acacia crassicarpa</name>
    <name type="common">northern wattle</name>
    <dbReference type="NCBI Taxonomy" id="499986"/>
    <lineage>
        <taxon>Eukaryota</taxon>
        <taxon>Viridiplantae</taxon>
        <taxon>Streptophyta</taxon>
        <taxon>Embryophyta</taxon>
        <taxon>Tracheophyta</taxon>
        <taxon>Spermatophyta</taxon>
        <taxon>Magnoliopsida</taxon>
        <taxon>eudicotyledons</taxon>
        <taxon>Gunneridae</taxon>
        <taxon>Pentapetalae</taxon>
        <taxon>rosids</taxon>
        <taxon>fabids</taxon>
        <taxon>Fabales</taxon>
        <taxon>Fabaceae</taxon>
        <taxon>Caesalpinioideae</taxon>
        <taxon>mimosoid clade</taxon>
        <taxon>Acacieae</taxon>
        <taxon>Acacia</taxon>
    </lineage>
</organism>
<dbReference type="GO" id="GO:0005737">
    <property type="term" value="C:cytoplasm"/>
    <property type="evidence" value="ECO:0007669"/>
    <property type="project" value="TreeGrafter"/>
</dbReference>
<comment type="similarity">
    <text evidence="1">Belongs to the BetVI family.</text>
</comment>
<feature type="domain" description="Bet v I/Major latex protein" evidence="2">
    <location>
        <begin position="33"/>
        <end position="155"/>
    </location>
</feature>
<evidence type="ECO:0000313" key="3">
    <source>
        <dbReference type="EMBL" id="KAK4285978.1"/>
    </source>
</evidence>
<dbReference type="EMBL" id="JAWXYG010000001">
    <property type="protein sequence ID" value="KAK4285978.1"/>
    <property type="molecule type" value="Genomic_DNA"/>
</dbReference>
<dbReference type="AlphaFoldDB" id="A0AAE1TI08"/>
<accession>A0AAE1TI08</accession>
<dbReference type="GO" id="GO:0006952">
    <property type="term" value="P:defense response"/>
    <property type="evidence" value="ECO:0007669"/>
    <property type="project" value="InterPro"/>
</dbReference>
<dbReference type="Pfam" id="PF00407">
    <property type="entry name" value="Bet_v_1"/>
    <property type="match status" value="1"/>
</dbReference>
<dbReference type="GO" id="GO:0005634">
    <property type="term" value="C:nucleus"/>
    <property type="evidence" value="ECO:0007669"/>
    <property type="project" value="TreeGrafter"/>
</dbReference>
<dbReference type="InterPro" id="IPR000916">
    <property type="entry name" value="Bet_v_I/MLP"/>
</dbReference>